<keyword evidence="7" id="KW-1133">Transmembrane helix</keyword>
<keyword evidence="2" id="KW-0201">Cytochrome c-type biogenesis</keyword>
<dbReference type="GO" id="GO:0016491">
    <property type="term" value="F:oxidoreductase activity"/>
    <property type="evidence" value="ECO:0007669"/>
    <property type="project" value="InterPro"/>
</dbReference>
<keyword evidence="5" id="KW-0676">Redox-active center</keyword>
<dbReference type="InterPro" id="IPR050553">
    <property type="entry name" value="Thioredoxin_ResA/DsbE_sf"/>
</dbReference>
<dbReference type="GO" id="GO:0030313">
    <property type="term" value="C:cell envelope"/>
    <property type="evidence" value="ECO:0007669"/>
    <property type="project" value="UniProtKB-SubCell"/>
</dbReference>
<evidence type="ECO:0000256" key="1">
    <source>
        <dbReference type="ARBA" id="ARBA00004196"/>
    </source>
</evidence>
<name>A0AAU4JZ92_9NOCA</name>
<dbReference type="Gene3D" id="3.40.30.10">
    <property type="entry name" value="Glutaredoxin"/>
    <property type="match status" value="1"/>
</dbReference>
<dbReference type="CDD" id="cd02966">
    <property type="entry name" value="TlpA_like_family"/>
    <property type="match status" value="1"/>
</dbReference>
<dbReference type="GO" id="GO:0017004">
    <property type="term" value="P:cytochrome complex assembly"/>
    <property type="evidence" value="ECO:0007669"/>
    <property type="project" value="UniProtKB-KW"/>
</dbReference>
<keyword evidence="7" id="KW-0472">Membrane</keyword>
<feature type="transmembrane region" description="Helical" evidence="7">
    <location>
        <begin position="12"/>
        <end position="30"/>
    </location>
</feature>
<dbReference type="InterPro" id="IPR013766">
    <property type="entry name" value="Thioredoxin_domain"/>
</dbReference>
<evidence type="ECO:0000259" key="8">
    <source>
        <dbReference type="PROSITE" id="PS51352"/>
    </source>
</evidence>
<feature type="compositionally biased region" description="Polar residues" evidence="6">
    <location>
        <begin position="37"/>
        <end position="49"/>
    </location>
</feature>
<reference evidence="9 10" key="1">
    <citation type="submission" date="2022-10" db="EMBL/GenBank/DDBJ databases">
        <title>The complete genomes of actinobacterial strains from the NBC collection.</title>
        <authorList>
            <person name="Joergensen T.S."/>
            <person name="Alvarez Arevalo M."/>
            <person name="Sterndorff E.B."/>
            <person name="Faurdal D."/>
            <person name="Vuksanovic O."/>
            <person name="Mourched A.-S."/>
            <person name="Charusanti P."/>
            <person name="Shaw S."/>
            <person name="Blin K."/>
            <person name="Weber T."/>
        </authorList>
    </citation>
    <scope>NUCLEOTIDE SEQUENCE [LARGE SCALE GENOMIC DNA]</scope>
    <source>
        <strain evidence="9 10">NBC_00319</strain>
    </source>
</reference>
<evidence type="ECO:0000256" key="7">
    <source>
        <dbReference type="SAM" id="Phobius"/>
    </source>
</evidence>
<gene>
    <name evidence="9" type="ORF">OG579_15455</name>
</gene>
<dbReference type="RefSeq" id="WP_328856670.1">
    <property type="nucleotide sequence ID" value="NZ_CP108021.1"/>
</dbReference>
<dbReference type="InterPro" id="IPR036249">
    <property type="entry name" value="Thioredoxin-like_sf"/>
</dbReference>
<comment type="subcellular location">
    <subcellularLocation>
        <location evidence="1">Cell envelope</location>
    </subcellularLocation>
</comment>
<evidence type="ECO:0000256" key="2">
    <source>
        <dbReference type="ARBA" id="ARBA00022748"/>
    </source>
</evidence>
<dbReference type="AlphaFoldDB" id="A0AAU4JZ92"/>
<dbReference type="PANTHER" id="PTHR42852">
    <property type="entry name" value="THIOL:DISULFIDE INTERCHANGE PROTEIN DSBE"/>
    <property type="match status" value="1"/>
</dbReference>
<dbReference type="InterPro" id="IPR013740">
    <property type="entry name" value="Redoxin"/>
</dbReference>
<feature type="region of interest" description="Disordered" evidence="6">
    <location>
        <begin position="37"/>
        <end position="60"/>
    </location>
</feature>
<keyword evidence="3" id="KW-0735">Signal-anchor</keyword>
<protein>
    <submittedName>
        <fullName evidence="9">TlpA family protein disulfide reductase</fullName>
    </submittedName>
</protein>
<dbReference type="SUPFAM" id="SSF52833">
    <property type="entry name" value="Thioredoxin-like"/>
    <property type="match status" value="1"/>
</dbReference>
<organism evidence="9 10">
    <name type="scientific">Williamsia herbipolensis</name>
    <dbReference type="NCBI Taxonomy" id="1603258"/>
    <lineage>
        <taxon>Bacteria</taxon>
        <taxon>Bacillati</taxon>
        <taxon>Actinomycetota</taxon>
        <taxon>Actinomycetes</taxon>
        <taxon>Mycobacteriales</taxon>
        <taxon>Nocardiaceae</taxon>
        <taxon>Williamsia</taxon>
    </lineage>
</organism>
<keyword evidence="4" id="KW-1015">Disulfide bond</keyword>
<dbReference type="Proteomes" id="UP001432128">
    <property type="component" value="Chromosome"/>
</dbReference>
<dbReference type="PANTHER" id="PTHR42852:SF6">
    <property type="entry name" value="THIOL:DISULFIDE INTERCHANGE PROTEIN DSBE"/>
    <property type="match status" value="1"/>
</dbReference>
<accession>A0AAU4JZ92</accession>
<dbReference type="KEGG" id="whr:OG579_15455"/>
<sequence length="230" mass="23034">MRSGLQRIPASARWSIAALVVVIALIVAIWPRDTSSPDGALSAGTQTTAGPIPGGSASVSPGDLDAARARAALAPCPAGTGPAPSTSVLAGVTAPCLGAAGDVDMGAATAGRPLLVNFWAPWCLPCRRELPTVAAFAASAAGKVDVLAVQAKEGSENPVLALGLLSEIDVRLPSVVDTQAKIAAALGIPRAYPVSVLVRADGSVAKVLPTVFTDEKSIADAVNRYLGVAL</sequence>
<evidence type="ECO:0000256" key="3">
    <source>
        <dbReference type="ARBA" id="ARBA00022968"/>
    </source>
</evidence>
<proteinExistence type="predicted"/>
<dbReference type="EMBL" id="CP108021">
    <property type="protein sequence ID" value="WUM19108.1"/>
    <property type="molecule type" value="Genomic_DNA"/>
</dbReference>
<evidence type="ECO:0000313" key="9">
    <source>
        <dbReference type="EMBL" id="WUM19108.1"/>
    </source>
</evidence>
<dbReference type="Pfam" id="PF08534">
    <property type="entry name" value="Redoxin"/>
    <property type="match status" value="1"/>
</dbReference>
<evidence type="ECO:0000256" key="5">
    <source>
        <dbReference type="ARBA" id="ARBA00023284"/>
    </source>
</evidence>
<dbReference type="InterPro" id="IPR017937">
    <property type="entry name" value="Thioredoxin_CS"/>
</dbReference>
<evidence type="ECO:0000313" key="10">
    <source>
        <dbReference type="Proteomes" id="UP001432128"/>
    </source>
</evidence>
<keyword evidence="7" id="KW-0812">Transmembrane</keyword>
<evidence type="ECO:0000256" key="6">
    <source>
        <dbReference type="SAM" id="MobiDB-lite"/>
    </source>
</evidence>
<dbReference type="PROSITE" id="PS51352">
    <property type="entry name" value="THIOREDOXIN_2"/>
    <property type="match status" value="1"/>
</dbReference>
<dbReference type="PROSITE" id="PS00194">
    <property type="entry name" value="THIOREDOXIN_1"/>
    <property type="match status" value="1"/>
</dbReference>
<keyword evidence="10" id="KW-1185">Reference proteome</keyword>
<feature type="domain" description="Thioredoxin" evidence="8">
    <location>
        <begin position="88"/>
        <end position="227"/>
    </location>
</feature>
<evidence type="ECO:0000256" key="4">
    <source>
        <dbReference type="ARBA" id="ARBA00023157"/>
    </source>
</evidence>